<evidence type="ECO:0000313" key="6">
    <source>
        <dbReference type="Proteomes" id="UP000054498"/>
    </source>
</evidence>
<dbReference type="Proteomes" id="UP000054498">
    <property type="component" value="Unassembled WGS sequence"/>
</dbReference>
<dbReference type="EC" id="2.4.1.-" evidence="5"/>
<dbReference type="RefSeq" id="XP_013904503.1">
    <property type="nucleotide sequence ID" value="XM_014049049.1"/>
</dbReference>
<dbReference type="Pfam" id="PF18403">
    <property type="entry name" value="Thioredoxin_15"/>
    <property type="match status" value="1"/>
</dbReference>
<dbReference type="GO" id="GO:0005783">
    <property type="term" value="C:endoplasmic reticulum"/>
    <property type="evidence" value="ECO:0007669"/>
    <property type="project" value="TreeGrafter"/>
</dbReference>
<dbReference type="EMBL" id="KK100500">
    <property type="protein sequence ID" value="KIZ05484.1"/>
    <property type="molecule type" value="Genomic_DNA"/>
</dbReference>
<name>A0A0D2LFX8_9CHLO</name>
<accession>A0A0D2LFX8</accession>
<dbReference type="STRING" id="145388.A0A0D2LFX8"/>
<dbReference type="GO" id="GO:0003980">
    <property type="term" value="F:UDP-glucose:glycoprotein glucosyltransferase activity"/>
    <property type="evidence" value="ECO:0007669"/>
    <property type="project" value="InterPro"/>
</dbReference>
<dbReference type="Pfam" id="PF18402">
    <property type="entry name" value="Thioredoxin_14"/>
    <property type="match status" value="1"/>
</dbReference>
<dbReference type="OrthoDB" id="27683at2759"/>
<dbReference type="GO" id="GO:0018279">
    <property type="term" value="P:protein N-linked glycosylation via asparagine"/>
    <property type="evidence" value="ECO:0007669"/>
    <property type="project" value="TreeGrafter"/>
</dbReference>
<gene>
    <name evidence="5" type="ORF">MNEG_2478</name>
</gene>
<keyword evidence="6" id="KW-1185">Reference proteome</keyword>
<dbReference type="InterPro" id="IPR009448">
    <property type="entry name" value="UDP-g_GGtrans"/>
</dbReference>
<evidence type="ECO:0000259" key="3">
    <source>
        <dbReference type="Pfam" id="PF18402"/>
    </source>
</evidence>
<dbReference type="InterPro" id="IPR040692">
    <property type="entry name" value="UGGT_TRXL_3"/>
</dbReference>
<proteinExistence type="predicted"/>
<keyword evidence="5" id="KW-0808">Transferase</keyword>
<dbReference type="PANTHER" id="PTHR11226">
    <property type="entry name" value="UDP-GLUCOSE GLYCOPROTEIN:GLUCOSYLTRANSFERASE"/>
    <property type="match status" value="1"/>
</dbReference>
<dbReference type="InterPro" id="IPR040694">
    <property type="entry name" value="UGGT_TRXL_2"/>
</dbReference>
<evidence type="ECO:0000313" key="5">
    <source>
        <dbReference type="EMBL" id="KIZ05484.1"/>
    </source>
</evidence>
<feature type="domain" description="UDP-glucose:glycoprotein glucosyltransferase thioredoxin-like" evidence="4">
    <location>
        <begin position="795"/>
        <end position="983"/>
    </location>
</feature>
<evidence type="ECO:0000259" key="1">
    <source>
        <dbReference type="Pfam" id="PF18400"/>
    </source>
</evidence>
<dbReference type="GO" id="GO:0036503">
    <property type="term" value="P:ERAD pathway"/>
    <property type="evidence" value="ECO:0007669"/>
    <property type="project" value="TreeGrafter"/>
</dbReference>
<dbReference type="InterPro" id="IPR040693">
    <property type="entry name" value="UGGT_TRXL_1"/>
</dbReference>
<dbReference type="Pfam" id="PF18401">
    <property type="entry name" value="Thioredoxin_13"/>
    <property type="match status" value="1"/>
</dbReference>
<organism evidence="5 6">
    <name type="scientific">Monoraphidium neglectum</name>
    <dbReference type="NCBI Taxonomy" id="145388"/>
    <lineage>
        <taxon>Eukaryota</taxon>
        <taxon>Viridiplantae</taxon>
        <taxon>Chlorophyta</taxon>
        <taxon>core chlorophytes</taxon>
        <taxon>Chlorophyceae</taxon>
        <taxon>CS clade</taxon>
        <taxon>Sphaeropleales</taxon>
        <taxon>Selenastraceae</taxon>
        <taxon>Monoraphidium</taxon>
    </lineage>
</organism>
<dbReference type="InterPro" id="IPR040525">
    <property type="entry name" value="UGGT_TRXL_4"/>
</dbReference>
<evidence type="ECO:0000259" key="4">
    <source>
        <dbReference type="Pfam" id="PF18403"/>
    </source>
</evidence>
<feature type="domain" description="UGGT thioredoxin-like" evidence="3">
    <location>
        <begin position="445"/>
        <end position="741"/>
    </location>
</feature>
<evidence type="ECO:0000259" key="2">
    <source>
        <dbReference type="Pfam" id="PF18401"/>
    </source>
</evidence>
<dbReference type="PANTHER" id="PTHR11226:SF0">
    <property type="entry name" value="UDP-GLUCOSE:GLYCOPROTEIN GLUCOSYLTRANSFERASE"/>
    <property type="match status" value="1"/>
</dbReference>
<dbReference type="Pfam" id="PF18400">
    <property type="entry name" value="Thioredoxin_12"/>
    <property type="match status" value="1"/>
</dbReference>
<feature type="domain" description="UGGT thioredoxin-like" evidence="2">
    <location>
        <begin position="307"/>
        <end position="428"/>
    </location>
</feature>
<protein>
    <submittedName>
        <fullName evidence="5">UDP-glucose:glycoprotein glucosyltransferase</fullName>
        <ecNumber evidence="5">2.4.1.-</ecNumber>
    </submittedName>
</protein>
<keyword evidence="5" id="KW-0328">Glycosyltransferase</keyword>
<reference evidence="5 6" key="1">
    <citation type="journal article" date="2013" name="BMC Genomics">
        <title>Reconstruction of the lipid metabolism for the microalga Monoraphidium neglectum from its genome sequence reveals characteristics suitable for biofuel production.</title>
        <authorList>
            <person name="Bogen C."/>
            <person name="Al-Dilaimi A."/>
            <person name="Albersmeier A."/>
            <person name="Wichmann J."/>
            <person name="Grundmann M."/>
            <person name="Rupp O."/>
            <person name="Lauersen K.J."/>
            <person name="Blifernez-Klassen O."/>
            <person name="Kalinowski J."/>
            <person name="Goesmann A."/>
            <person name="Mussgnug J.H."/>
            <person name="Kruse O."/>
        </authorList>
    </citation>
    <scope>NUCLEOTIDE SEQUENCE [LARGE SCALE GENOMIC DNA]</scope>
    <source>
        <strain evidence="5 6">SAG 48.87</strain>
    </source>
</reference>
<dbReference type="GeneID" id="25735356"/>
<feature type="domain" description="UGGT thioredoxin-like" evidence="1">
    <location>
        <begin position="8"/>
        <end position="200"/>
    </location>
</feature>
<sequence length="1278" mass="135547">MRARWQGTPYLLEAAEFLADESIDRYWTFIEGLTILERDPATPAECWRFAISQAAPLVLPPVAALLPVALGVRQYSARLELFRQLAGQLHPDMVASECCFANVGGHVIRAEDLDVLEASLKQTATGGTTAGAAVNSTQLHDFDHVYNPQHKDAPGATVAILYGPPGTECFERMSGVIRAAADRAAGPVVYAHRPLLTDACRATEAADCLLTGTEEQLVLPGYGVEAVLKNMEYSAMDDKKKEGAGASNGDDKAPAAEDAALADDASLGEVKGFRFDVLVKRRPELRQELLTFRDALMAGEDDDAIKASVWDLKDAGLQATSRISQSSDPLALLQELSQSFPNIVSSLTRQSVPPSLRRTVAANQRTVSPGANILMLNGMLVEVTNFELYGFLDRLRIELRMVGQLQECGLFPQHALAVLGERAEDSSDSVSETRLDLAPYAKLPWLNNPEKDKRMKYTGNSIDGLLQMFPGRLRAMGVNAFNVIYIGDPTSPQGLAGPEIAVSSGTRHLLILMLPIRLALLPLVPEALVRAAAARAGPGAASVADPPSWKDMSEQERFARASITLRTTFGGPAALEFWERFAAVTAEGPKGAKAKAKKAPSEPPLQAAFEGAWGDAAKWADTKKGKVAAKKAPSDAWADLQQGAGYSSEAGMALAELSAFALRKGLAQMGRSVVWVNGALQALPEGLTDWRDVDREVSFMLAQEHQFLQEQIYYGRISDEEPLLPSIMDLVTSVRRWNPAVLGAGDDEGEGEEGGALKLPLFAAVKHPGAAALSYLYAPKKSSGKGASAPWGPGKVHATTHWVVVDLAAPRGRALAAAALDRLVGVDDDDEARQARVALILAPAASKPGAAGATSAATALDAVAARALRAYAAAGEDAADGKLLKLLRQLLWSEAGAALAAAPLSAAPGEAELAGKLLALAKEARALEEEAANADVIELMGGSIDSYMLEAAASDVALMTQLARGPLGVEAGAAVVITNGRVIPDWSPRAGGGAAGGGGGVGALTGLTAEDFGLMQMYAQDIQAGSAIAKTVKAKANGYMTPSKLNDAALVAASAVGAQVYPDSRFGSLQAKRITEVMGMLQGKAIEAGTKENAETFLQMVAITNPLTREAQRMSQARAPARARPPASPHAPRPACRAPRTSVLSFVKEVLGDAVSIKLHLNPRLDLSDMPLKSFYRYALPEFTRDEGGDLGLPGAPSVYFPRLPPKRVLTLNLELPEAWLVEASKSVYDLDNLRLADVPEAVAYAEYELEAVMLTGGVNEILQQGKRAVRRGARRDA</sequence>
<dbReference type="KEGG" id="mng:MNEG_2478"/>
<dbReference type="AlphaFoldDB" id="A0A0D2LFX8"/>
<dbReference type="GO" id="GO:0051082">
    <property type="term" value="F:unfolded protein binding"/>
    <property type="evidence" value="ECO:0007669"/>
    <property type="project" value="TreeGrafter"/>
</dbReference>